<dbReference type="Proteomes" id="UP000027602">
    <property type="component" value="Chromosome"/>
</dbReference>
<dbReference type="KEGG" id="bmet:BMMGA3_10350"/>
<sequence length="96" mass="11094">MYRFSIGNEDWIVNFSPHIMIETEEREAIVNSLLTMGAVLHSFSHGDSFLIFNEQIEAAVFRVEKIPSLILTIVTIVSNDNWYIQKDGSIQTYKRN</sequence>
<reference evidence="1 2" key="1">
    <citation type="journal article" date="2015" name="BMC Genomics">
        <title>Transcriptome analysis of thermophilic methylotrophic Bacillus methanolicus MGA3 using RNA-sequencing provides detailed insights into its previously uncharted transcriptional landscape.</title>
        <authorList>
            <person name="Irla M."/>
            <person name="Neshat A."/>
            <person name="Brautaset T."/>
            <person name="Ruckert C."/>
            <person name="Kalinowski J."/>
            <person name="Wendisch V.F."/>
        </authorList>
    </citation>
    <scope>NUCLEOTIDE SEQUENCE [LARGE SCALE GENOMIC DNA]</scope>
    <source>
        <strain evidence="2">MGA3 / ATCC 53907</strain>
    </source>
</reference>
<proteinExistence type="predicted"/>
<dbReference type="STRING" id="796606.BMMGA3_10350"/>
<accession>I3E9P6</accession>
<organism evidence="1 2">
    <name type="scientific">Bacillus methanolicus (strain MGA3 / ATCC 53907)</name>
    <dbReference type="NCBI Taxonomy" id="796606"/>
    <lineage>
        <taxon>Bacteria</taxon>
        <taxon>Bacillati</taxon>
        <taxon>Bacillota</taxon>
        <taxon>Bacilli</taxon>
        <taxon>Bacillales</taxon>
        <taxon>Bacillaceae</taxon>
        <taxon>Bacillus</taxon>
    </lineage>
</organism>
<evidence type="ECO:0000313" key="1">
    <source>
        <dbReference type="EMBL" id="AIE60466.1"/>
    </source>
</evidence>
<keyword evidence="2" id="KW-1185">Reference proteome</keyword>
<gene>
    <name evidence="1" type="ORF">BMMGA3_10350</name>
</gene>
<protein>
    <submittedName>
        <fullName evidence="1">Uncharacterized protein</fullName>
    </submittedName>
</protein>
<name>I3E9P6_BACMM</name>
<dbReference type="AlphaFoldDB" id="I3E9P6"/>
<dbReference type="RefSeq" id="WP_004435086.1">
    <property type="nucleotide sequence ID" value="NZ_ADWW01000002.1"/>
</dbReference>
<dbReference type="HOGENOM" id="CLU_2366954_0_0_9"/>
<dbReference type="EMBL" id="CP007739">
    <property type="protein sequence ID" value="AIE60466.1"/>
    <property type="molecule type" value="Genomic_DNA"/>
</dbReference>
<evidence type="ECO:0000313" key="2">
    <source>
        <dbReference type="Proteomes" id="UP000027602"/>
    </source>
</evidence>
<dbReference type="eggNOG" id="ENOG5031YZG">
    <property type="taxonomic scope" value="Bacteria"/>
</dbReference>
<dbReference type="OrthoDB" id="2891155at2"/>